<dbReference type="GO" id="GO:0005737">
    <property type="term" value="C:cytoplasm"/>
    <property type="evidence" value="ECO:0007669"/>
    <property type="project" value="TreeGrafter"/>
</dbReference>
<dbReference type="SUPFAM" id="SSF51556">
    <property type="entry name" value="Metallo-dependent hydrolases"/>
    <property type="match status" value="1"/>
</dbReference>
<evidence type="ECO:0000256" key="1">
    <source>
        <dbReference type="ARBA" id="ARBA00023239"/>
    </source>
</evidence>
<evidence type="ECO:0000259" key="2">
    <source>
        <dbReference type="Pfam" id="PF04909"/>
    </source>
</evidence>
<name>A0A1H9WY69_9MICO</name>
<dbReference type="STRING" id="587636.SAMN05216199_3216"/>
<feature type="domain" description="Amidohydrolase-related" evidence="2">
    <location>
        <begin position="35"/>
        <end position="313"/>
    </location>
</feature>
<dbReference type="InterPro" id="IPR032466">
    <property type="entry name" value="Metal_Hydrolase"/>
</dbReference>
<dbReference type="Pfam" id="PF04909">
    <property type="entry name" value="Amidohydro_2"/>
    <property type="match status" value="1"/>
</dbReference>
<dbReference type="InterPro" id="IPR032465">
    <property type="entry name" value="ACMSD"/>
</dbReference>
<dbReference type="Gene3D" id="3.20.20.140">
    <property type="entry name" value="Metal-dependent hydrolases"/>
    <property type="match status" value="1"/>
</dbReference>
<protein>
    <recommendedName>
        <fullName evidence="2">Amidohydrolase-related domain-containing protein</fullName>
    </recommendedName>
</protein>
<dbReference type="PANTHER" id="PTHR21240:SF28">
    <property type="entry name" value="ISO-OROTATE DECARBOXYLASE (EUROFUNG)"/>
    <property type="match status" value="1"/>
</dbReference>
<organism evidence="3 4">
    <name type="scientific">Pedococcus cremeus</name>
    <dbReference type="NCBI Taxonomy" id="587636"/>
    <lineage>
        <taxon>Bacteria</taxon>
        <taxon>Bacillati</taxon>
        <taxon>Actinomycetota</taxon>
        <taxon>Actinomycetes</taxon>
        <taxon>Micrococcales</taxon>
        <taxon>Intrasporangiaceae</taxon>
        <taxon>Pedococcus</taxon>
    </lineage>
</organism>
<dbReference type="GO" id="GO:0016831">
    <property type="term" value="F:carboxy-lyase activity"/>
    <property type="evidence" value="ECO:0007669"/>
    <property type="project" value="InterPro"/>
</dbReference>
<dbReference type="OrthoDB" id="5172791at2"/>
<dbReference type="EMBL" id="FOHB01000006">
    <property type="protein sequence ID" value="SES38862.1"/>
    <property type="molecule type" value="Genomic_DNA"/>
</dbReference>
<dbReference type="AlphaFoldDB" id="A0A1H9WY69"/>
<evidence type="ECO:0000313" key="3">
    <source>
        <dbReference type="EMBL" id="SES38862.1"/>
    </source>
</evidence>
<dbReference type="CDD" id="cd01292">
    <property type="entry name" value="metallo-dependent_hydrolases"/>
    <property type="match status" value="1"/>
</dbReference>
<sequence>MSYGGAVTAAPLDDAVRADAAVPALWAELGVPGLVDAHVHVMPQRLLDRIWAYFDSAGPLVGRPWPIAYRWPQEERLSHLRTLGVRAFPTLFYAHKPGMAEGLNDWGRDFAREQRAGGRDDVVQSATFFPEPGVLDYTARALDEGARVFKVHVQVGAFDPRDPQLDPVWGLLAEAGTPVVVHTGSGPAPGEHTGPGPFGEVLARHPRLTAVVAHLGMPEYDAYLELAARHPNVHLDTTMVFVDFFDGAQAQTRLARSLAPRLADLGDRVVLGTDFPNIPYAYAHQLDVLQRPGLGPDWLRAVLWHNGARLFGLDASLA</sequence>
<dbReference type="Proteomes" id="UP000199019">
    <property type="component" value="Unassembled WGS sequence"/>
</dbReference>
<gene>
    <name evidence="3" type="ORF">SAMN05216199_3216</name>
</gene>
<dbReference type="InterPro" id="IPR006680">
    <property type="entry name" value="Amidohydro-rel"/>
</dbReference>
<accession>A0A1H9WY69</accession>
<reference evidence="4" key="1">
    <citation type="submission" date="2016-10" db="EMBL/GenBank/DDBJ databases">
        <authorList>
            <person name="Varghese N."/>
            <person name="Submissions S."/>
        </authorList>
    </citation>
    <scope>NUCLEOTIDE SEQUENCE [LARGE SCALE GENOMIC DNA]</scope>
    <source>
        <strain evidence="4">CGMCC 1.6963</strain>
    </source>
</reference>
<keyword evidence="1" id="KW-0456">Lyase</keyword>
<proteinExistence type="predicted"/>
<dbReference type="PANTHER" id="PTHR21240">
    <property type="entry name" value="2-AMINO-3-CARBOXYLMUCONATE-6-SEMIALDEHYDE DECARBOXYLASE"/>
    <property type="match status" value="1"/>
</dbReference>
<dbReference type="GO" id="GO:0016787">
    <property type="term" value="F:hydrolase activity"/>
    <property type="evidence" value="ECO:0007669"/>
    <property type="project" value="InterPro"/>
</dbReference>
<keyword evidence="4" id="KW-1185">Reference proteome</keyword>
<dbReference type="GO" id="GO:0019748">
    <property type="term" value="P:secondary metabolic process"/>
    <property type="evidence" value="ECO:0007669"/>
    <property type="project" value="TreeGrafter"/>
</dbReference>
<evidence type="ECO:0000313" key="4">
    <source>
        <dbReference type="Proteomes" id="UP000199019"/>
    </source>
</evidence>